<dbReference type="OrthoDB" id="3218485at2759"/>
<organism evidence="1 2">
    <name type="scientific">Tulasnella calospora MUT 4182</name>
    <dbReference type="NCBI Taxonomy" id="1051891"/>
    <lineage>
        <taxon>Eukaryota</taxon>
        <taxon>Fungi</taxon>
        <taxon>Dikarya</taxon>
        <taxon>Basidiomycota</taxon>
        <taxon>Agaricomycotina</taxon>
        <taxon>Agaricomycetes</taxon>
        <taxon>Cantharellales</taxon>
        <taxon>Tulasnellaceae</taxon>
        <taxon>Tulasnella</taxon>
    </lineage>
</organism>
<reference evidence="2" key="2">
    <citation type="submission" date="2015-01" db="EMBL/GenBank/DDBJ databases">
        <title>Evolutionary Origins and Diversification of the Mycorrhizal Mutualists.</title>
        <authorList>
            <consortium name="DOE Joint Genome Institute"/>
            <consortium name="Mycorrhizal Genomics Consortium"/>
            <person name="Kohler A."/>
            <person name="Kuo A."/>
            <person name="Nagy L.G."/>
            <person name="Floudas D."/>
            <person name="Copeland A."/>
            <person name="Barry K.W."/>
            <person name="Cichocki N."/>
            <person name="Veneault-Fourrey C."/>
            <person name="LaButti K."/>
            <person name="Lindquist E.A."/>
            <person name="Lipzen A."/>
            <person name="Lundell T."/>
            <person name="Morin E."/>
            <person name="Murat C."/>
            <person name="Riley R."/>
            <person name="Ohm R."/>
            <person name="Sun H."/>
            <person name="Tunlid A."/>
            <person name="Henrissat B."/>
            <person name="Grigoriev I.V."/>
            <person name="Hibbett D.S."/>
            <person name="Martin F."/>
        </authorList>
    </citation>
    <scope>NUCLEOTIDE SEQUENCE [LARGE SCALE GENOMIC DNA]</scope>
    <source>
        <strain evidence="2">MUT 4182</strain>
    </source>
</reference>
<gene>
    <name evidence="1" type="ORF">M407DRAFT_96960</name>
</gene>
<dbReference type="EMBL" id="KN823051">
    <property type="protein sequence ID" value="KIO24940.1"/>
    <property type="molecule type" value="Genomic_DNA"/>
</dbReference>
<protein>
    <submittedName>
        <fullName evidence="1">Uncharacterized protein</fullName>
    </submittedName>
</protein>
<accession>A0A0C3Q6F3</accession>
<dbReference type="Proteomes" id="UP000054248">
    <property type="component" value="Unassembled WGS sequence"/>
</dbReference>
<keyword evidence="2" id="KW-1185">Reference proteome</keyword>
<proteinExistence type="predicted"/>
<dbReference type="AlphaFoldDB" id="A0A0C3Q6F3"/>
<sequence>PRTEAICDLRSRGFLLQGQQRAHTLFNCFLDISHLRPPPCSPRTSLTINTKRRACQLTRSSWPPPFSSFTMRVLSLATFAAVFATFAAATLDEPARPRPAEHGTNIHRLQARKKEVEIRAKYPEFFKRDSLPSDLPNPCEGFPFPIGKRGNPSDFERSHDLQVLSPRQVAELVIKRGEYTHTNGTRLVDRDYLDILDMAERDNESRSKWARAARDYFSESLVNLSMPIYRRWKEHHLKKTDSMFPLSKNVVFKVRDIPAIERALLDDPTFTEASIGGYRITRRFIEAANGLN</sequence>
<feature type="non-terminal residue" evidence="1">
    <location>
        <position position="1"/>
    </location>
</feature>
<name>A0A0C3Q6F3_9AGAM</name>
<evidence type="ECO:0000313" key="2">
    <source>
        <dbReference type="Proteomes" id="UP000054248"/>
    </source>
</evidence>
<evidence type="ECO:0000313" key="1">
    <source>
        <dbReference type="EMBL" id="KIO24940.1"/>
    </source>
</evidence>
<dbReference type="HOGENOM" id="CLU_083224_0_0_1"/>
<reference evidence="1 2" key="1">
    <citation type="submission" date="2014-04" db="EMBL/GenBank/DDBJ databases">
        <authorList>
            <consortium name="DOE Joint Genome Institute"/>
            <person name="Kuo A."/>
            <person name="Girlanda M."/>
            <person name="Perotto S."/>
            <person name="Kohler A."/>
            <person name="Nagy L.G."/>
            <person name="Floudas D."/>
            <person name="Copeland A."/>
            <person name="Barry K.W."/>
            <person name="Cichocki N."/>
            <person name="Veneault-Fourrey C."/>
            <person name="LaButti K."/>
            <person name="Lindquist E.A."/>
            <person name="Lipzen A."/>
            <person name="Lundell T."/>
            <person name="Morin E."/>
            <person name="Murat C."/>
            <person name="Sun H."/>
            <person name="Tunlid A."/>
            <person name="Henrissat B."/>
            <person name="Grigoriev I.V."/>
            <person name="Hibbett D.S."/>
            <person name="Martin F."/>
            <person name="Nordberg H.P."/>
            <person name="Cantor M.N."/>
            <person name="Hua S.X."/>
        </authorList>
    </citation>
    <scope>NUCLEOTIDE SEQUENCE [LARGE SCALE GENOMIC DNA]</scope>
    <source>
        <strain evidence="1 2">MUT 4182</strain>
    </source>
</reference>